<dbReference type="SUPFAM" id="SSF52058">
    <property type="entry name" value="L domain-like"/>
    <property type="match status" value="1"/>
</dbReference>
<reference evidence="11" key="1">
    <citation type="submission" date="2019-09" db="EMBL/GenBank/DDBJ databases">
        <title>Characterisation of the sponge microbiome using genome-centric metagenomics.</title>
        <authorList>
            <person name="Engelberts J.P."/>
            <person name="Robbins S.J."/>
            <person name="De Goeij J.M."/>
            <person name="Aranda M."/>
            <person name="Bell S.C."/>
            <person name="Webster N.S."/>
        </authorList>
    </citation>
    <scope>NUCLEOTIDE SEQUENCE</scope>
    <source>
        <strain evidence="11">SB0675_bin_29</strain>
    </source>
</reference>
<evidence type="ECO:0000256" key="4">
    <source>
        <dbReference type="ARBA" id="ARBA00022729"/>
    </source>
</evidence>
<evidence type="ECO:0000256" key="5">
    <source>
        <dbReference type="ARBA" id="ARBA00022989"/>
    </source>
</evidence>
<protein>
    <recommendedName>
        <fullName evidence="10">Fibronectin type-III domain-containing protein</fullName>
    </recommendedName>
</protein>
<evidence type="ECO:0000256" key="6">
    <source>
        <dbReference type="ARBA" id="ARBA00023136"/>
    </source>
</evidence>
<evidence type="ECO:0000256" key="2">
    <source>
        <dbReference type="ARBA" id="ARBA00022475"/>
    </source>
</evidence>
<dbReference type="InterPro" id="IPR013783">
    <property type="entry name" value="Ig-like_fold"/>
</dbReference>
<accession>A0A6B1G0K0</accession>
<dbReference type="InterPro" id="IPR032675">
    <property type="entry name" value="LRR_dom_sf"/>
</dbReference>
<gene>
    <name evidence="11" type="ORF">F4148_16850</name>
</gene>
<dbReference type="PANTHER" id="PTHR48052:SF24">
    <property type="entry name" value="LEUCINE-RICH REPEAT RECEPTOR-LIKE PROTEIN KINASE TDR"/>
    <property type="match status" value="1"/>
</dbReference>
<dbReference type="EMBL" id="VYDA01000598">
    <property type="protein sequence ID" value="MYH63342.1"/>
    <property type="molecule type" value="Genomic_DNA"/>
</dbReference>
<name>A0A6B1G0K0_9CHLR</name>
<evidence type="ECO:0000256" key="7">
    <source>
        <dbReference type="ARBA" id="ARBA00023170"/>
    </source>
</evidence>
<evidence type="ECO:0000313" key="11">
    <source>
        <dbReference type="EMBL" id="MYH63342.1"/>
    </source>
</evidence>
<dbReference type="CDD" id="cd00063">
    <property type="entry name" value="FN3"/>
    <property type="match status" value="1"/>
</dbReference>
<evidence type="ECO:0000259" key="10">
    <source>
        <dbReference type="PROSITE" id="PS50853"/>
    </source>
</evidence>
<keyword evidence="3" id="KW-0812">Transmembrane</keyword>
<dbReference type="InterPro" id="IPR036116">
    <property type="entry name" value="FN3_sf"/>
</dbReference>
<evidence type="ECO:0000256" key="8">
    <source>
        <dbReference type="ARBA" id="ARBA00023180"/>
    </source>
</evidence>
<comment type="caution">
    <text evidence="11">The sequence shown here is derived from an EMBL/GenBank/DDBJ whole genome shotgun (WGS) entry which is preliminary data.</text>
</comment>
<comment type="subcellular location">
    <subcellularLocation>
        <location evidence="1">Cell membrane</location>
    </subcellularLocation>
    <subcellularLocation>
        <location evidence="9">Endomembrane system</location>
        <topology evidence="9">Single-pass membrane protein</topology>
    </subcellularLocation>
</comment>
<keyword evidence="7" id="KW-0675">Receptor</keyword>
<organism evidence="11">
    <name type="scientific">Caldilineaceae bacterium SB0675_bin_29</name>
    <dbReference type="NCBI Taxonomy" id="2605266"/>
    <lineage>
        <taxon>Bacteria</taxon>
        <taxon>Bacillati</taxon>
        <taxon>Chloroflexota</taxon>
        <taxon>Caldilineae</taxon>
        <taxon>Caldilineales</taxon>
        <taxon>Caldilineaceae</taxon>
    </lineage>
</organism>
<evidence type="ECO:0000256" key="9">
    <source>
        <dbReference type="ARBA" id="ARBA00037847"/>
    </source>
</evidence>
<proteinExistence type="predicted"/>
<dbReference type="AlphaFoldDB" id="A0A6B1G0K0"/>
<dbReference type="PANTHER" id="PTHR48052">
    <property type="entry name" value="UNNAMED PRODUCT"/>
    <property type="match status" value="1"/>
</dbReference>
<dbReference type="GO" id="GO:0012505">
    <property type="term" value="C:endomembrane system"/>
    <property type="evidence" value="ECO:0007669"/>
    <property type="project" value="UniProtKB-SubCell"/>
</dbReference>
<dbReference type="GO" id="GO:0005886">
    <property type="term" value="C:plasma membrane"/>
    <property type="evidence" value="ECO:0007669"/>
    <property type="project" value="UniProtKB-SubCell"/>
</dbReference>
<keyword evidence="5" id="KW-1133">Transmembrane helix</keyword>
<dbReference type="Gene3D" id="2.60.40.10">
    <property type="entry name" value="Immunoglobulins"/>
    <property type="match status" value="1"/>
</dbReference>
<sequence>MTGQIPDFSLLRNLGVLDLSDNQLSGPVVELDGLERLTRLSLRQNLLTGPLPDFSGLSNLALVNLWGNQFCLAPGTWVSGSSVIVKAQLAALSLVTCAAADLASAPAAPKNLQAIASEETVTLRWDAAANADSYDLRVWDSIDRSWGRIGRGLAETHFAHSVVTDGRNYYYQVRARDGSGVRGAWSELLFAAVVQQPFRPPPRSLGLDLFFQKYVDVDGVAVVAPSEVPDAKMNQAREIIGSVLVGRPDLLETLAANDARVEFFGYWGEAGDGPIGWEAEVTQQDPNCEHFLQEFAHLVRRALEEQPEGEAFRLRLEDVYMAAMEDGLWRGGPASVGVEGYWAETVKYWLWGVLPDSVAADGSGLAEYDAEVASLIGEVLGEASVPSYCKP</sequence>
<dbReference type="PROSITE" id="PS50853">
    <property type="entry name" value="FN3"/>
    <property type="match status" value="1"/>
</dbReference>
<keyword evidence="8" id="KW-0325">Glycoprotein</keyword>
<keyword evidence="6" id="KW-0472">Membrane</keyword>
<dbReference type="Gene3D" id="3.80.10.10">
    <property type="entry name" value="Ribonuclease Inhibitor"/>
    <property type="match status" value="1"/>
</dbReference>
<dbReference type="SUPFAM" id="SSF49265">
    <property type="entry name" value="Fibronectin type III"/>
    <property type="match status" value="1"/>
</dbReference>
<evidence type="ECO:0000256" key="3">
    <source>
        <dbReference type="ARBA" id="ARBA00022692"/>
    </source>
</evidence>
<dbReference type="InterPro" id="IPR003961">
    <property type="entry name" value="FN3_dom"/>
</dbReference>
<evidence type="ECO:0000256" key="1">
    <source>
        <dbReference type="ARBA" id="ARBA00004236"/>
    </source>
</evidence>
<keyword evidence="2" id="KW-1003">Cell membrane</keyword>
<keyword evidence="4" id="KW-0732">Signal</keyword>
<feature type="domain" description="Fibronectin type-III" evidence="10">
    <location>
        <begin position="105"/>
        <end position="197"/>
    </location>
</feature>